<feature type="chain" id="PRO_5011737906" evidence="2">
    <location>
        <begin position="21"/>
        <end position="185"/>
    </location>
</feature>
<reference evidence="4 7" key="2">
    <citation type="submission" date="2021-06" db="EMBL/GenBank/DDBJ databases">
        <title>Whole genome sequence of Paenibacillus sophorae DSM23020 for comparative genomics.</title>
        <authorList>
            <person name="Kim M.-J."/>
            <person name="Lee G."/>
            <person name="Shin J.-H."/>
        </authorList>
    </citation>
    <scope>NUCLEOTIDE SEQUENCE [LARGE SCALE GENOMIC DNA]</scope>
    <source>
        <strain evidence="4 7">DSM 23020</strain>
    </source>
</reference>
<name>A0A1H8SAD6_9BACL</name>
<organism evidence="5 6">
    <name type="scientific">Paenibacillus sophorae</name>
    <dbReference type="NCBI Taxonomy" id="1333845"/>
    <lineage>
        <taxon>Bacteria</taxon>
        <taxon>Bacillati</taxon>
        <taxon>Bacillota</taxon>
        <taxon>Bacilli</taxon>
        <taxon>Bacillales</taxon>
        <taxon>Paenibacillaceae</taxon>
        <taxon>Paenibacillus</taxon>
    </lineage>
</organism>
<gene>
    <name evidence="4" type="ORF">KP014_06255</name>
    <name evidence="5" type="ORF">SAMN04487895_11175</name>
</gene>
<dbReference type="Pfam" id="PF10646">
    <property type="entry name" value="Germane"/>
    <property type="match status" value="1"/>
</dbReference>
<dbReference type="PROSITE" id="PS51257">
    <property type="entry name" value="PROKAR_LIPOPROTEIN"/>
    <property type="match status" value="1"/>
</dbReference>
<dbReference type="Proteomes" id="UP000683429">
    <property type="component" value="Chromosome"/>
</dbReference>
<evidence type="ECO:0000313" key="7">
    <source>
        <dbReference type="Proteomes" id="UP000683429"/>
    </source>
</evidence>
<feature type="domain" description="GerMN" evidence="3">
    <location>
        <begin position="87"/>
        <end position="171"/>
    </location>
</feature>
<dbReference type="SMART" id="SM00909">
    <property type="entry name" value="Germane"/>
    <property type="match status" value="1"/>
</dbReference>
<dbReference type="EMBL" id="CP076607">
    <property type="protein sequence ID" value="QWU16809.1"/>
    <property type="molecule type" value="Genomic_DNA"/>
</dbReference>
<keyword evidence="7" id="KW-1185">Reference proteome</keyword>
<dbReference type="OrthoDB" id="1954033at2"/>
<evidence type="ECO:0000256" key="2">
    <source>
        <dbReference type="SAM" id="SignalP"/>
    </source>
</evidence>
<proteinExistence type="predicted"/>
<accession>A0A1H8SAD6</accession>
<feature type="compositionally biased region" description="Low complexity" evidence="1">
    <location>
        <begin position="35"/>
        <end position="51"/>
    </location>
</feature>
<dbReference type="EMBL" id="FODH01000011">
    <property type="protein sequence ID" value="SEO75555.1"/>
    <property type="molecule type" value="Genomic_DNA"/>
</dbReference>
<evidence type="ECO:0000313" key="5">
    <source>
        <dbReference type="EMBL" id="SEO75555.1"/>
    </source>
</evidence>
<dbReference type="RefSeq" id="WP_051499701.1">
    <property type="nucleotide sequence ID" value="NZ_CP076607.1"/>
</dbReference>
<reference evidence="5 6" key="1">
    <citation type="submission" date="2016-10" db="EMBL/GenBank/DDBJ databases">
        <authorList>
            <person name="de Groot N.N."/>
        </authorList>
    </citation>
    <scope>NUCLEOTIDE SEQUENCE [LARGE SCALE GENOMIC DNA]</scope>
    <source>
        <strain evidence="5 6">CGMCC 1.10238</strain>
    </source>
</reference>
<protein>
    <submittedName>
        <fullName evidence="4">GerMN domain-containing protein</fullName>
    </submittedName>
    <submittedName>
        <fullName evidence="5">Sporulation and spore germination</fullName>
    </submittedName>
</protein>
<dbReference type="STRING" id="1333845.SAMN04487895_11175"/>
<dbReference type="Proteomes" id="UP000198809">
    <property type="component" value="Unassembled WGS sequence"/>
</dbReference>
<evidence type="ECO:0000256" key="1">
    <source>
        <dbReference type="SAM" id="MobiDB-lite"/>
    </source>
</evidence>
<evidence type="ECO:0000313" key="4">
    <source>
        <dbReference type="EMBL" id="QWU16809.1"/>
    </source>
</evidence>
<dbReference type="AlphaFoldDB" id="A0A1H8SAD6"/>
<evidence type="ECO:0000313" key="6">
    <source>
        <dbReference type="Proteomes" id="UP000198809"/>
    </source>
</evidence>
<sequence length="185" mass="19914">MRIIKTIVLCFAIGLTLSIAGCGDRKNGTGGSHDPVVSSPATADPAASPTEAAEKEEAIATYYGNADATGLVQKETVIRYSRETDKYLAALNALKTSPEDKVVSLCANTTFLSAELDSGKLTVDLHLPDEDRMGASGEELLLKALRNTLFQFKEVETFEVLVDGQKVESLMGHYDLPSPFTRSEN</sequence>
<dbReference type="InterPro" id="IPR019606">
    <property type="entry name" value="GerMN"/>
</dbReference>
<feature type="region of interest" description="Disordered" evidence="1">
    <location>
        <begin position="29"/>
        <end position="51"/>
    </location>
</feature>
<keyword evidence="2" id="KW-0732">Signal</keyword>
<evidence type="ECO:0000259" key="3">
    <source>
        <dbReference type="SMART" id="SM00909"/>
    </source>
</evidence>
<feature type="signal peptide" evidence="2">
    <location>
        <begin position="1"/>
        <end position="20"/>
    </location>
</feature>